<reference evidence="2" key="1">
    <citation type="journal article" date="2023" name="Int. J. Syst. Evol. Microbiol.">
        <title>&lt;i&gt;Clostridium folliculivorans&lt;/i&gt; sp. nov., isolated from soil samples of an organic paddy in Japan.</title>
        <authorList>
            <person name="Tazawa J."/>
            <person name="Kobayashi H."/>
            <person name="Tanizawa Y."/>
            <person name="Uchino A."/>
            <person name="Tanaka F."/>
            <person name="Urashima Y."/>
            <person name="Miura S."/>
            <person name="Sakamoto M."/>
            <person name="Ohkuma M."/>
            <person name="Tohno M."/>
        </authorList>
    </citation>
    <scope>NUCLEOTIDE SEQUENCE</scope>
    <source>
        <strain evidence="2">D1-1</strain>
    </source>
</reference>
<evidence type="ECO:0000313" key="2">
    <source>
        <dbReference type="EMBL" id="GKU27671.1"/>
    </source>
</evidence>
<sequence>MMKDNNMKRNSNNINESKPTKNPVEIFQGHLKEIKNIDEPFAEAIIMAKKF</sequence>
<feature type="compositionally biased region" description="Polar residues" evidence="1">
    <location>
        <begin position="8"/>
        <end position="17"/>
    </location>
</feature>
<dbReference type="AlphaFoldDB" id="A0A9W5Y6R3"/>
<accession>A0A9W5Y6R3</accession>
<keyword evidence="3" id="KW-1185">Reference proteome</keyword>
<evidence type="ECO:0000256" key="1">
    <source>
        <dbReference type="SAM" id="MobiDB-lite"/>
    </source>
</evidence>
<name>A0A9W5Y6R3_9CLOT</name>
<proteinExistence type="predicted"/>
<protein>
    <submittedName>
        <fullName evidence="2">Uncharacterized protein</fullName>
    </submittedName>
</protein>
<evidence type="ECO:0000313" key="3">
    <source>
        <dbReference type="Proteomes" id="UP001057868"/>
    </source>
</evidence>
<organism evidence="2 3">
    <name type="scientific">Clostridium folliculivorans</name>
    <dbReference type="NCBI Taxonomy" id="2886038"/>
    <lineage>
        <taxon>Bacteria</taxon>
        <taxon>Bacillati</taxon>
        <taxon>Bacillota</taxon>
        <taxon>Clostridia</taxon>
        <taxon>Eubacteriales</taxon>
        <taxon>Clostridiaceae</taxon>
        <taxon>Clostridium</taxon>
    </lineage>
</organism>
<comment type="caution">
    <text evidence="2">The sequence shown here is derived from an EMBL/GenBank/DDBJ whole genome shotgun (WGS) entry which is preliminary data.</text>
</comment>
<feature type="region of interest" description="Disordered" evidence="1">
    <location>
        <begin position="1"/>
        <end position="22"/>
    </location>
</feature>
<dbReference type="Proteomes" id="UP001057868">
    <property type="component" value="Unassembled WGS sequence"/>
</dbReference>
<dbReference type="EMBL" id="BQXY01000014">
    <property type="protein sequence ID" value="GKU27671.1"/>
    <property type="molecule type" value="Genomic_DNA"/>
</dbReference>
<gene>
    <name evidence="2" type="ORF">CFOLD11_44980</name>
</gene>